<dbReference type="OrthoDB" id="666176at2"/>
<reference evidence="2 3" key="1">
    <citation type="submission" date="2018-07" db="EMBL/GenBank/DDBJ databases">
        <title>Freshwater and sediment microbial communities from various areas in North America, analyzing microbe dynamics in response to fracking.</title>
        <authorList>
            <person name="Lamendella R."/>
        </authorList>
    </citation>
    <scope>NUCLEOTIDE SEQUENCE [LARGE SCALE GENOMIC DNA]</scope>
    <source>
        <strain evidence="2 3">160A</strain>
    </source>
</reference>
<dbReference type="InterPro" id="IPR039449">
    <property type="entry name" value="TssO"/>
</dbReference>
<evidence type="ECO:0000313" key="2">
    <source>
        <dbReference type="EMBL" id="RCW38261.1"/>
    </source>
</evidence>
<proteinExistence type="predicted"/>
<name>A0A2T0XMN3_9BACT</name>
<evidence type="ECO:0008006" key="4">
    <source>
        <dbReference type="Google" id="ProtNLM"/>
    </source>
</evidence>
<dbReference type="RefSeq" id="WP_106152714.1">
    <property type="nucleotide sequence ID" value="NZ_PVTS01000006.1"/>
</dbReference>
<gene>
    <name evidence="2" type="ORF">DFO77_10417</name>
</gene>
<dbReference type="STRING" id="1168289.GCA_000259075_02971"/>
<dbReference type="Pfam" id="PF17561">
    <property type="entry name" value="TssO"/>
    <property type="match status" value="1"/>
</dbReference>
<comment type="caution">
    <text evidence="2">The sequence shown here is derived from an EMBL/GenBank/DDBJ whole genome shotgun (WGS) entry which is preliminary data.</text>
</comment>
<keyword evidence="1" id="KW-0812">Transmembrane</keyword>
<evidence type="ECO:0000256" key="1">
    <source>
        <dbReference type="SAM" id="Phobius"/>
    </source>
</evidence>
<keyword evidence="3" id="KW-1185">Reference proteome</keyword>
<dbReference type="EMBL" id="QPIZ01000004">
    <property type="protein sequence ID" value="RCW38261.1"/>
    <property type="molecule type" value="Genomic_DNA"/>
</dbReference>
<dbReference type="AlphaFoldDB" id="A0A2T0XMN3"/>
<keyword evidence="1" id="KW-0472">Membrane</keyword>
<protein>
    <recommendedName>
        <fullName evidence="4">Type VI secretion system transmembrane protein TssO</fullName>
    </recommendedName>
</protein>
<dbReference type="Proteomes" id="UP000252733">
    <property type="component" value="Unassembled WGS sequence"/>
</dbReference>
<organism evidence="2 3">
    <name type="scientific">Marinilabilia salmonicolor</name>
    <dbReference type="NCBI Taxonomy" id="989"/>
    <lineage>
        <taxon>Bacteria</taxon>
        <taxon>Pseudomonadati</taxon>
        <taxon>Bacteroidota</taxon>
        <taxon>Bacteroidia</taxon>
        <taxon>Marinilabiliales</taxon>
        <taxon>Marinilabiliaceae</taxon>
        <taxon>Marinilabilia</taxon>
    </lineage>
</organism>
<evidence type="ECO:0000313" key="3">
    <source>
        <dbReference type="Proteomes" id="UP000252733"/>
    </source>
</evidence>
<sequence>MDENKRKVSGNYVNQREKRIALVYVSVCFIALFSITCFFFLKNNSSSRVFGRKEKLVTRMERIESFRELQTMAALQCDTLYNGIKKFKPNVYASYEENDIRYELNDLKGIYLKNSWDRRYKMFEQISTLYDMWLTDRKELWCQKENLRDFTINLQDCEMGLQKHKKN</sequence>
<accession>A0A2T0XMN3</accession>
<feature type="transmembrane region" description="Helical" evidence="1">
    <location>
        <begin position="21"/>
        <end position="41"/>
    </location>
</feature>
<keyword evidence="1" id="KW-1133">Transmembrane helix</keyword>